<proteinExistence type="predicted"/>
<organism evidence="1">
    <name type="scientific">marine metagenome</name>
    <dbReference type="NCBI Taxonomy" id="408172"/>
    <lineage>
        <taxon>unclassified sequences</taxon>
        <taxon>metagenomes</taxon>
        <taxon>ecological metagenomes</taxon>
    </lineage>
</organism>
<dbReference type="EMBL" id="UINC01015878">
    <property type="protein sequence ID" value="SVA66532.1"/>
    <property type="molecule type" value="Genomic_DNA"/>
</dbReference>
<reference evidence="1" key="1">
    <citation type="submission" date="2018-05" db="EMBL/GenBank/DDBJ databases">
        <authorList>
            <person name="Lanie J.A."/>
            <person name="Ng W.-L."/>
            <person name="Kazmierczak K.M."/>
            <person name="Andrzejewski T.M."/>
            <person name="Davidsen T.M."/>
            <person name="Wayne K.J."/>
            <person name="Tettelin H."/>
            <person name="Glass J.I."/>
            <person name="Rusch D."/>
            <person name="Podicherti R."/>
            <person name="Tsui H.-C.T."/>
            <person name="Winkler M.E."/>
        </authorList>
    </citation>
    <scope>NUCLEOTIDE SEQUENCE</scope>
</reference>
<evidence type="ECO:0000313" key="1">
    <source>
        <dbReference type="EMBL" id="SVA66532.1"/>
    </source>
</evidence>
<dbReference type="AlphaFoldDB" id="A0A381XPW8"/>
<protein>
    <submittedName>
        <fullName evidence="1">Uncharacterized protein</fullName>
    </submittedName>
</protein>
<gene>
    <name evidence="1" type="ORF">METZ01_LOCUS119386</name>
</gene>
<sequence length="54" mass="6363">MNNDDMNKVAFFIFVKSGILLSIAHRRIIYPFVCDIYDLFLGIFTTKPIFLDFK</sequence>
<accession>A0A381XPW8</accession>
<name>A0A381XPW8_9ZZZZ</name>